<dbReference type="GO" id="GO:0008168">
    <property type="term" value="F:methyltransferase activity"/>
    <property type="evidence" value="ECO:0007669"/>
    <property type="project" value="UniProtKB-KW"/>
</dbReference>
<accession>A0ABN2KRK7</accession>
<dbReference type="SUPFAM" id="SSF53335">
    <property type="entry name" value="S-adenosyl-L-methionine-dependent methyltransferases"/>
    <property type="match status" value="1"/>
</dbReference>
<keyword evidence="2" id="KW-0808">Transferase</keyword>
<name>A0ABN2KRK7_9MICC</name>
<reference evidence="4 5" key="1">
    <citation type="journal article" date="2019" name="Int. J. Syst. Evol. Microbiol.">
        <title>The Global Catalogue of Microorganisms (GCM) 10K type strain sequencing project: providing services to taxonomists for standard genome sequencing and annotation.</title>
        <authorList>
            <consortium name="The Broad Institute Genomics Platform"/>
            <consortium name="The Broad Institute Genome Sequencing Center for Infectious Disease"/>
            <person name="Wu L."/>
            <person name="Ma J."/>
        </authorList>
    </citation>
    <scope>NUCLEOTIDE SEQUENCE [LARGE SCALE GENOMIC DNA]</scope>
    <source>
        <strain evidence="4 5">JCM 14735</strain>
    </source>
</reference>
<comment type="caution">
    <text evidence="4">The sequence shown here is derived from an EMBL/GenBank/DDBJ whole genome shotgun (WGS) entry which is preliminary data.</text>
</comment>
<evidence type="ECO:0000256" key="2">
    <source>
        <dbReference type="ARBA" id="ARBA00022679"/>
    </source>
</evidence>
<dbReference type="PANTHER" id="PTHR43861">
    <property type="entry name" value="TRANS-ACONITATE 2-METHYLTRANSFERASE-RELATED"/>
    <property type="match status" value="1"/>
</dbReference>
<evidence type="ECO:0000259" key="3">
    <source>
        <dbReference type="Pfam" id="PF13649"/>
    </source>
</evidence>
<gene>
    <name evidence="4" type="ORF">GCM10009767_22100</name>
</gene>
<dbReference type="CDD" id="cd02440">
    <property type="entry name" value="AdoMet_MTases"/>
    <property type="match status" value="1"/>
</dbReference>
<evidence type="ECO:0000313" key="5">
    <source>
        <dbReference type="Proteomes" id="UP001501204"/>
    </source>
</evidence>
<proteinExistence type="predicted"/>
<organism evidence="4 5">
    <name type="scientific">Kocuria aegyptia</name>
    <dbReference type="NCBI Taxonomy" id="330943"/>
    <lineage>
        <taxon>Bacteria</taxon>
        <taxon>Bacillati</taxon>
        <taxon>Actinomycetota</taxon>
        <taxon>Actinomycetes</taxon>
        <taxon>Micrococcales</taxon>
        <taxon>Micrococcaceae</taxon>
        <taxon>Kocuria</taxon>
    </lineage>
</organism>
<evidence type="ECO:0000313" key="4">
    <source>
        <dbReference type="EMBL" id="GAA1762892.1"/>
    </source>
</evidence>
<dbReference type="PANTHER" id="PTHR43861:SF1">
    <property type="entry name" value="TRANS-ACONITATE 2-METHYLTRANSFERASE"/>
    <property type="match status" value="1"/>
</dbReference>
<sequence length="250" mass="27222">MSRTSWAEVAAWATRYAVASPSRIIDLGTGAGAGALALARRFPAAEVVAVDRSPVMLDRVRAAARQQELGERVHVVHADLDTAWPAVGAADLVWASSFLHEVADPGAVLQDVRAALRPGGLLAVVEMDGLPRFLPEDLGIGRPGLESRCHRALADAGWNAHPDWRPLLERTGFEVHGPHTVSTAAQHEPQVTAHYAQAWLTHMRPALRDRLAAEDRAVLDQLLTPEHPGALQHRRDLRLRADRTVWAARA</sequence>
<dbReference type="Pfam" id="PF13649">
    <property type="entry name" value="Methyltransf_25"/>
    <property type="match status" value="1"/>
</dbReference>
<evidence type="ECO:0000256" key="1">
    <source>
        <dbReference type="ARBA" id="ARBA00022603"/>
    </source>
</evidence>
<dbReference type="InterPro" id="IPR029063">
    <property type="entry name" value="SAM-dependent_MTases_sf"/>
</dbReference>
<dbReference type="Gene3D" id="3.40.50.150">
    <property type="entry name" value="Vaccinia Virus protein VP39"/>
    <property type="match status" value="1"/>
</dbReference>
<dbReference type="GO" id="GO:0032259">
    <property type="term" value="P:methylation"/>
    <property type="evidence" value="ECO:0007669"/>
    <property type="project" value="UniProtKB-KW"/>
</dbReference>
<dbReference type="Proteomes" id="UP001501204">
    <property type="component" value="Unassembled WGS sequence"/>
</dbReference>
<keyword evidence="1 4" id="KW-0489">Methyltransferase</keyword>
<protein>
    <submittedName>
        <fullName evidence="4">Class I SAM-dependent methyltransferase</fullName>
    </submittedName>
</protein>
<dbReference type="InterPro" id="IPR041698">
    <property type="entry name" value="Methyltransf_25"/>
</dbReference>
<dbReference type="EMBL" id="BAAAOA010000027">
    <property type="protein sequence ID" value="GAA1762892.1"/>
    <property type="molecule type" value="Genomic_DNA"/>
</dbReference>
<feature type="domain" description="Methyltransferase" evidence="3">
    <location>
        <begin position="24"/>
        <end position="120"/>
    </location>
</feature>
<keyword evidence="5" id="KW-1185">Reference proteome</keyword>